<sequence length="54" mass="6240">MTMKGPPEKVQTSQHWNGIGKGHATWTTYLVEEEEVLIYLTAEERSERSAQLYD</sequence>
<name>A0A2R6NQR1_9APHY</name>
<accession>A0A2R6NQR1</accession>
<gene>
    <name evidence="2" type="ORF">PHLCEN_2v9443</name>
</gene>
<feature type="region of interest" description="Disordered" evidence="1">
    <location>
        <begin position="1"/>
        <end position="20"/>
    </location>
</feature>
<reference evidence="2 3" key="1">
    <citation type="submission" date="2018-02" db="EMBL/GenBank/DDBJ databases">
        <title>Genome sequence of the basidiomycete white-rot fungus Phlebia centrifuga.</title>
        <authorList>
            <person name="Granchi Z."/>
            <person name="Peng M."/>
            <person name="de Vries R.P."/>
            <person name="Hilden K."/>
            <person name="Makela M.R."/>
            <person name="Grigoriev I."/>
            <person name="Riley R."/>
        </authorList>
    </citation>
    <scope>NUCLEOTIDE SEQUENCE [LARGE SCALE GENOMIC DNA]</scope>
    <source>
        <strain evidence="2 3">FBCC195</strain>
    </source>
</reference>
<proteinExistence type="predicted"/>
<protein>
    <submittedName>
        <fullName evidence="2">Uncharacterized protein</fullName>
    </submittedName>
</protein>
<dbReference type="AlphaFoldDB" id="A0A2R6NQR1"/>
<comment type="caution">
    <text evidence="2">The sequence shown here is derived from an EMBL/GenBank/DDBJ whole genome shotgun (WGS) entry which is preliminary data.</text>
</comment>
<dbReference type="Proteomes" id="UP000186601">
    <property type="component" value="Unassembled WGS sequence"/>
</dbReference>
<evidence type="ECO:0000313" key="2">
    <source>
        <dbReference type="EMBL" id="PSR74909.1"/>
    </source>
</evidence>
<organism evidence="2 3">
    <name type="scientific">Hermanssonia centrifuga</name>
    <dbReference type="NCBI Taxonomy" id="98765"/>
    <lineage>
        <taxon>Eukaryota</taxon>
        <taxon>Fungi</taxon>
        <taxon>Dikarya</taxon>
        <taxon>Basidiomycota</taxon>
        <taxon>Agaricomycotina</taxon>
        <taxon>Agaricomycetes</taxon>
        <taxon>Polyporales</taxon>
        <taxon>Meruliaceae</taxon>
        <taxon>Hermanssonia</taxon>
    </lineage>
</organism>
<evidence type="ECO:0000313" key="3">
    <source>
        <dbReference type="Proteomes" id="UP000186601"/>
    </source>
</evidence>
<evidence type="ECO:0000256" key="1">
    <source>
        <dbReference type="SAM" id="MobiDB-lite"/>
    </source>
</evidence>
<keyword evidence="3" id="KW-1185">Reference proteome</keyword>
<dbReference type="EMBL" id="MLYV02000944">
    <property type="protein sequence ID" value="PSR74909.1"/>
    <property type="molecule type" value="Genomic_DNA"/>
</dbReference>